<evidence type="ECO:0000256" key="2">
    <source>
        <dbReference type="ARBA" id="ARBA00023242"/>
    </source>
</evidence>
<dbReference type="EMBL" id="BT133790">
    <property type="protein sequence ID" value="AFK33585.1"/>
    <property type="molecule type" value="mRNA"/>
</dbReference>
<evidence type="ECO:0000313" key="8">
    <source>
        <dbReference type="Proteomes" id="UP000002051"/>
    </source>
</evidence>
<sequence length="205" mass="22448">MEQKMNNSRIESPKKRPFHEDYDDIIDGSFFSSDSEVSNGNSSSELSESDSFEDVTSPTSSSSSSSTHQLAEADPLSDMSSLFQQLPIKRGLSKFYQGKSQSFTSLTNVKSLEDLAKPESPYNKRLKSCRSYGGFYESQESSFKSMSRLVSKRGVNSASSRGSCSSLNARKGSGSNFMGSRPPIHPHNRSSTSTNNISNQTALFA</sequence>
<comment type="subcellular location">
    <subcellularLocation>
        <location evidence="1">Nucleus</location>
    </subcellularLocation>
</comment>
<dbReference type="EMBL" id="BT135883">
    <property type="protein sequence ID" value="AFK35678.1"/>
    <property type="molecule type" value="mRNA"/>
</dbReference>
<reference evidence="7" key="4">
    <citation type="submission" date="2015-04" db="UniProtKB">
        <authorList>
            <consortium name="EnsemblPlants"/>
        </authorList>
    </citation>
    <scope>IDENTIFICATION</scope>
    <source>
        <strain evidence="7">cv. Jemalong A17</strain>
    </source>
</reference>
<feature type="region of interest" description="Disordered" evidence="3">
    <location>
        <begin position="1"/>
        <end position="76"/>
    </location>
</feature>
<reference evidence="6" key="6">
    <citation type="journal article" date="2018" name="Nat. Plants">
        <title>Whole-genome landscape of Medicago truncatula symbiotic genes.</title>
        <authorList>
            <person name="Pecrix Y."/>
            <person name="Gamas P."/>
            <person name="Carrere S."/>
        </authorList>
    </citation>
    <scope>NUCLEOTIDE SEQUENCE</scope>
    <source>
        <tissue evidence="6">Leaves</tissue>
    </source>
</reference>
<feature type="compositionally biased region" description="Polar residues" evidence="3">
    <location>
        <begin position="154"/>
        <end position="178"/>
    </location>
</feature>
<reference evidence="4 8" key="1">
    <citation type="journal article" date="2011" name="Nature">
        <title>The Medicago genome provides insight into the evolution of rhizobial symbioses.</title>
        <authorList>
            <person name="Young N.D."/>
            <person name="Debelle F."/>
            <person name="Oldroyd G.E."/>
            <person name="Geurts R."/>
            <person name="Cannon S.B."/>
            <person name="Udvardi M.K."/>
            <person name="Benedito V.A."/>
            <person name="Mayer K.F."/>
            <person name="Gouzy J."/>
            <person name="Schoof H."/>
            <person name="Van de Peer Y."/>
            <person name="Proost S."/>
            <person name="Cook D.R."/>
            <person name="Meyers B.C."/>
            <person name="Spannagl M."/>
            <person name="Cheung F."/>
            <person name="De Mita S."/>
            <person name="Krishnakumar V."/>
            <person name="Gundlach H."/>
            <person name="Zhou S."/>
            <person name="Mudge J."/>
            <person name="Bharti A.K."/>
            <person name="Murray J.D."/>
            <person name="Naoumkina M.A."/>
            <person name="Rosen B."/>
            <person name="Silverstein K.A."/>
            <person name="Tang H."/>
            <person name="Rombauts S."/>
            <person name="Zhao P.X."/>
            <person name="Zhou P."/>
            <person name="Barbe V."/>
            <person name="Bardou P."/>
            <person name="Bechner M."/>
            <person name="Bellec A."/>
            <person name="Berger A."/>
            <person name="Berges H."/>
            <person name="Bidwell S."/>
            <person name="Bisseling T."/>
            <person name="Choisne N."/>
            <person name="Couloux A."/>
            <person name="Denny R."/>
            <person name="Deshpande S."/>
            <person name="Dai X."/>
            <person name="Doyle J.J."/>
            <person name="Dudez A.M."/>
            <person name="Farmer A.D."/>
            <person name="Fouteau S."/>
            <person name="Franken C."/>
            <person name="Gibelin C."/>
            <person name="Gish J."/>
            <person name="Goldstein S."/>
            <person name="Gonzalez A.J."/>
            <person name="Green P.J."/>
            <person name="Hallab A."/>
            <person name="Hartog M."/>
            <person name="Hua A."/>
            <person name="Humphray S.J."/>
            <person name="Jeong D.H."/>
            <person name="Jing Y."/>
            <person name="Jocker A."/>
            <person name="Kenton S.M."/>
            <person name="Kim D.J."/>
            <person name="Klee K."/>
            <person name="Lai H."/>
            <person name="Lang C."/>
            <person name="Lin S."/>
            <person name="Macmil S.L."/>
            <person name="Magdelenat G."/>
            <person name="Matthews L."/>
            <person name="McCorrison J."/>
            <person name="Monaghan E.L."/>
            <person name="Mun J.H."/>
            <person name="Najar F.Z."/>
            <person name="Nicholson C."/>
            <person name="Noirot C."/>
            <person name="O'Bleness M."/>
            <person name="Paule C.R."/>
            <person name="Poulain J."/>
            <person name="Prion F."/>
            <person name="Qin B."/>
            <person name="Qu C."/>
            <person name="Retzel E.F."/>
            <person name="Riddle C."/>
            <person name="Sallet E."/>
            <person name="Samain S."/>
            <person name="Samson N."/>
            <person name="Sanders I."/>
            <person name="Saurat O."/>
            <person name="Scarpelli C."/>
            <person name="Schiex T."/>
            <person name="Segurens B."/>
            <person name="Severin A.J."/>
            <person name="Sherrier D.J."/>
            <person name="Shi R."/>
            <person name="Sims S."/>
            <person name="Singer S.R."/>
            <person name="Sinharoy S."/>
            <person name="Sterck L."/>
            <person name="Viollet A."/>
            <person name="Wang B.B."/>
            <person name="Wang K."/>
            <person name="Wang M."/>
            <person name="Wang X."/>
            <person name="Warfsmann J."/>
            <person name="Weissenbach J."/>
            <person name="White D.D."/>
            <person name="White J.D."/>
            <person name="Wiley G.B."/>
            <person name="Wincker P."/>
            <person name="Xing Y."/>
            <person name="Yang L."/>
            <person name="Yao Z."/>
            <person name="Ying F."/>
            <person name="Zhai J."/>
            <person name="Zhou L."/>
            <person name="Zuber A."/>
            <person name="Denarie J."/>
            <person name="Dixon R.A."/>
            <person name="May G.D."/>
            <person name="Schwartz D.C."/>
            <person name="Rogers J."/>
            <person name="Quetier F."/>
            <person name="Town C.D."/>
            <person name="Roe B.A."/>
        </authorList>
    </citation>
    <scope>NUCLEOTIDE SEQUENCE [LARGE SCALE GENOMIC DNA]</scope>
    <source>
        <strain evidence="4">A17</strain>
        <strain evidence="7 8">cv. Jemalong A17</strain>
    </source>
</reference>
<dbReference type="KEGG" id="mtr:11413760"/>
<dbReference type="EMBL" id="CM001219">
    <property type="protein sequence ID" value="AES70870.2"/>
    <property type="molecule type" value="Genomic_DNA"/>
</dbReference>
<accession>I3S5Y6</accession>
<evidence type="ECO:0000313" key="6">
    <source>
        <dbReference type="EMBL" id="RHN68064.1"/>
    </source>
</evidence>
<dbReference type="AlphaFoldDB" id="I3S5Y6"/>
<feature type="compositionally biased region" description="Polar residues" evidence="3">
    <location>
        <begin position="1"/>
        <end position="10"/>
    </location>
</feature>
<evidence type="ECO:0000256" key="1">
    <source>
        <dbReference type="ARBA" id="ARBA00004123"/>
    </source>
</evidence>
<evidence type="ECO:0000313" key="5">
    <source>
        <dbReference type="EMBL" id="AFK35678.1"/>
    </source>
</evidence>
<feature type="compositionally biased region" description="Low complexity" evidence="3">
    <location>
        <begin position="27"/>
        <end position="46"/>
    </location>
</feature>
<evidence type="ECO:0000256" key="3">
    <source>
        <dbReference type="SAM" id="MobiDB-lite"/>
    </source>
</evidence>
<dbReference type="eggNOG" id="KOG4210">
    <property type="taxonomic scope" value="Eukaryota"/>
</dbReference>
<evidence type="ECO:0008006" key="10">
    <source>
        <dbReference type="Google" id="ProtNLM"/>
    </source>
</evidence>
<dbReference type="GO" id="GO:0005634">
    <property type="term" value="C:nucleus"/>
    <property type="evidence" value="ECO:0007669"/>
    <property type="project" value="UniProtKB-SubCell"/>
</dbReference>
<accession>A0A0C3VHM5</accession>
<accession>G7J7X6</accession>
<reference evidence="4 8" key="3">
    <citation type="journal article" date="2014" name="BMC Genomics">
        <title>An improved genome release (version Mt4.0) for the model legume Medicago truncatula.</title>
        <authorList>
            <person name="Tang H."/>
            <person name="Krishnakumar V."/>
            <person name="Bidwell S."/>
            <person name="Rosen B."/>
            <person name="Chan A."/>
            <person name="Zhou S."/>
            <person name="Gentzbittel L."/>
            <person name="Childs K.L."/>
            <person name="Yandell M."/>
            <person name="Gundlach H."/>
            <person name="Mayer K.F."/>
            <person name="Schwartz D.C."/>
            <person name="Town C.D."/>
        </authorList>
    </citation>
    <scope>GENOME REANNOTATION</scope>
    <source>
        <strain evidence="7 8">cv. Jemalong A17</strain>
    </source>
</reference>
<organism evidence="5">
    <name type="scientific">Medicago truncatula</name>
    <name type="common">Barrel medic</name>
    <name type="synonym">Medicago tribuloides</name>
    <dbReference type="NCBI Taxonomy" id="3880"/>
    <lineage>
        <taxon>Eukaryota</taxon>
        <taxon>Viridiplantae</taxon>
        <taxon>Streptophyta</taxon>
        <taxon>Embryophyta</taxon>
        <taxon>Tracheophyta</taxon>
        <taxon>Spermatophyta</taxon>
        <taxon>Magnoliopsida</taxon>
        <taxon>eudicotyledons</taxon>
        <taxon>Gunneridae</taxon>
        <taxon>Pentapetalae</taxon>
        <taxon>rosids</taxon>
        <taxon>fabids</taxon>
        <taxon>Fabales</taxon>
        <taxon>Fabaceae</taxon>
        <taxon>Papilionoideae</taxon>
        <taxon>50 kb inversion clade</taxon>
        <taxon>NPAAA clade</taxon>
        <taxon>Hologalegina</taxon>
        <taxon>IRL clade</taxon>
        <taxon>Trifolieae</taxon>
        <taxon>Medicago</taxon>
    </lineage>
</organism>
<dbReference type="PaxDb" id="3880-AES70870"/>
<dbReference type="HOGENOM" id="CLU_082868_2_0_1"/>
<dbReference type="OrthoDB" id="1938584at2759"/>
<keyword evidence="8" id="KW-1185">Reference proteome</keyword>
<protein>
    <recommendedName>
        <fullName evidence="10">Oxidative stress 3</fullName>
    </recommendedName>
</protein>
<dbReference type="EnsemblPlants" id="AES70870">
    <property type="protein sequence ID" value="AES70870"/>
    <property type="gene ID" value="MTR_3g064350"/>
</dbReference>
<name>I3S5Y6_MEDTR</name>
<feature type="region of interest" description="Disordered" evidence="3">
    <location>
        <begin position="151"/>
        <end position="205"/>
    </location>
</feature>
<dbReference type="STRING" id="3880.I3S5Y6"/>
<evidence type="ECO:0000313" key="7">
    <source>
        <dbReference type="EnsemblPlants" id="AES70870"/>
    </source>
</evidence>
<evidence type="ECO:0000313" key="9">
    <source>
        <dbReference type="Proteomes" id="UP000265566"/>
    </source>
</evidence>
<dbReference type="EMBL" id="PSQE01000003">
    <property type="protein sequence ID" value="RHN68064.1"/>
    <property type="molecule type" value="Genomic_DNA"/>
</dbReference>
<feature type="compositionally biased region" description="Low complexity" evidence="3">
    <location>
        <begin position="189"/>
        <end position="205"/>
    </location>
</feature>
<dbReference type="Proteomes" id="UP000002051">
    <property type="component" value="Chromosome 3"/>
</dbReference>
<reference evidence="5" key="2">
    <citation type="submission" date="2012-05" db="EMBL/GenBank/DDBJ databases">
        <authorList>
            <person name="Krishnakumar V."/>
            <person name="Cheung F."/>
            <person name="Xiao Y."/>
            <person name="Chan A."/>
            <person name="Moskal W.A."/>
            <person name="Town C.D."/>
        </authorList>
    </citation>
    <scope>NUCLEOTIDE SEQUENCE</scope>
</reference>
<dbReference type="Gramene" id="rna16354">
    <property type="protein sequence ID" value="RHN68064.1"/>
    <property type="gene ID" value="gene16354"/>
</dbReference>
<dbReference type="PANTHER" id="PTHR33172">
    <property type="entry name" value="OS08G0516900 PROTEIN"/>
    <property type="match status" value="1"/>
</dbReference>
<reference evidence="9" key="5">
    <citation type="journal article" date="2018" name="Nat. Plants">
        <title>Whole-genome landscape of Medicago truncatula symbiotic genes.</title>
        <authorList>
            <person name="Pecrix Y."/>
            <person name="Staton S.E."/>
            <person name="Sallet E."/>
            <person name="Lelandais-Briere C."/>
            <person name="Moreau S."/>
            <person name="Carrere S."/>
            <person name="Blein T."/>
            <person name="Jardinaud M.F."/>
            <person name="Latrasse D."/>
            <person name="Zouine M."/>
            <person name="Zahm M."/>
            <person name="Kreplak J."/>
            <person name="Mayjonade B."/>
            <person name="Satge C."/>
            <person name="Perez M."/>
            <person name="Cauet S."/>
            <person name="Marande W."/>
            <person name="Chantry-Darmon C."/>
            <person name="Lopez-Roques C."/>
            <person name="Bouchez O."/>
            <person name="Berard A."/>
            <person name="Debelle F."/>
            <person name="Munos S."/>
            <person name="Bendahmane A."/>
            <person name="Berges H."/>
            <person name="Niebel A."/>
            <person name="Buitink J."/>
            <person name="Frugier F."/>
            <person name="Benhamed M."/>
            <person name="Crespi M."/>
            <person name="Gouzy J."/>
            <person name="Gamas P."/>
        </authorList>
    </citation>
    <scope>NUCLEOTIDE SEQUENCE [LARGE SCALE GENOMIC DNA]</scope>
    <source>
        <strain evidence="9">cv. Jemalong A17</strain>
    </source>
</reference>
<feature type="compositionally biased region" description="Low complexity" evidence="3">
    <location>
        <begin position="54"/>
        <end position="67"/>
    </location>
</feature>
<dbReference type="PANTHER" id="PTHR33172:SF29">
    <property type="entry name" value="OS06G0559400 PROTEIN"/>
    <property type="match status" value="1"/>
</dbReference>
<proteinExistence type="evidence at transcript level"/>
<evidence type="ECO:0000313" key="4">
    <source>
        <dbReference type="EMBL" id="AES70870.2"/>
    </source>
</evidence>
<dbReference type="GO" id="GO:0006950">
    <property type="term" value="P:response to stress"/>
    <property type="evidence" value="ECO:0007669"/>
    <property type="project" value="UniProtKB-ARBA"/>
</dbReference>
<feature type="compositionally biased region" description="Basic and acidic residues" evidence="3">
    <location>
        <begin position="11"/>
        <end position="20"/>
    </location>
</feature>
<gene>
    <name evidence="7" type="primary">11413760</name>
    <name evidence="4" type="ordered locus">MTR_3g064350</name>
    <name evidence="6" type="ORF">MtrunA17_Chr3g0109691</name>
</gene>
<keyword evidence="2" id="KW-0539">Nucleus</keyword>
<dbReference type="Proteomes" id="UP000265566">
    <property type="component" value="Chromosome 3"/>
</dbReference>
<dbReference type="InterPro" id="IPR051992">
    <property type="entry name" value="OxStress_Response_Reg"/>
</dbReference>